<keyword evidence="1" id="KW-1133">Transmembrane helix</keyword>
<keyword evidence="1" id="KW-0472">Membrane</keyword>
<keyword evidence="3" id="KW-1185">Reference proteome</keyword>
<feature type="transmembrane region" description="Helical" evidence="1">
    <location>
        <begin position="37"/>
        <end position="60"/>
    </location>
</feature>
<dbReference type="EMBL" id="CM015714">
    <property type="protein sequence ID" value="KAF3687545.1"/>
    <property type="molecule type" value="Genomic_DNA"/>
</dbReference>
<protein>
    <submittedName>
        <fullName evidence="2">Uncharacterized protein</fullName>
    </submittedName>
</protein>
<evidence type="ECO:0000256" key="1">
    <source>
        <dbReference type="SAM" id="Phobius"/>
    </source>
</evidence>
<proteinExistence type="predicted"/>
<dbReference type="AlphaFoldDB" id="A0A6G1PBB3"/>
<gene>
    <name evidence="2" type="ORF">EXN66_Car003217</name>
</gene>
<accession>A0A6G1PBB3</accession>
<dbReference type="Proteomes" id="UP000503349">
    <property type="component" value="Chromosome 3"/>
</dbReference>
<organism evidence="2 3">
    <name type="scientific">Channa argus</name>
    <name type="common">Northern snakehead</name>
    <name type="synonym">Ophicephalus argus</name>
    <dbReference type="NCBI Taxonomy" id="215402"/>
    <lineage>
        <taxon>Eukaryota</taxon>
        <taxon>Metazoa</taxon>
        <taxon>Chordata</taxon>
        <taxon>Craniata</taxon>
        <taxon>Vertebrata</taxon>
        <taxon>Euteleostomi</taxon>
        <taxon>Actinopterygii</taxon>
        <taxon>Neopterygii</taxon>
        <taxon>Teleostei</taxon>
        <taxon>Neoteleostei</taxon>
        <taxon>Acanthomorphata</taxon>
        <taxon>Anabantaria</taxon>
        <taxon>Anabantiformes</taxon>
        <taxon>Channoidei</taxon>
        <taxon>Channidae</taxon>
        <taxon>Channa</taxon>
    </lineage>
</organism>
<keyword evidence="1" id="KW-0812">Transmembrane</keyword>
<reference evidence="2 3" key="1">
    <citation type="submission" date="2019-02" db="EMBL/GenBank/DDBJ databases">
        <title>Opniocepnalus argus genome.</title>
        <authorList>
            <person name="Zhou C."/>
            <person name="Xiao S."/>
        </authorList>
    </citation>
    <scope>NUCLEOTIDE SEQUENCE [LARGE SCALE GENOMIC DNA]</scope>
    <source>
        <strain evidence="2">OARG1902GOOAL</strain>
        <tissue evidence="2">Muscle</tissue>
    </source>
</reference>
<evidence type="ECO:0000313" key="2">
    <source>
        <dbReference type="EMBL" id="KAF3687545.1"/>
    </source>
</evidence>
<sequence length="85" mass="9497">MHSAVHVCTDTLFLGGEPRQALHISSIITQRSLVHSFATLCLLSFVICYILCSAGMNGYWTPKNMSWSQMPQESRSEAVPRDILL</sequence>
<reference evidence="3" key="2">
    <citation type="submission" date="2019-02" db="EMBL/GenBank/DDBJ databases">
        <title>Opniocepnalus argus Var Kimnra genome.</title>
        <authorList>
            <person name="Zhou C."/>
            <person name="Xiao S."/>
        </authorList>
    </citation>
    <scope>NUCLEOTIDE SEQUENCE [LARGE SCALE GENOMIC DNA]</scope>
</reference>
<name>A0A6G1PBB3_CHAAH</name>
<evidence type="ECO:0000313" key="3">
    <source>
        <dbReference type="Proteomes" id="UP000503349"/>
    </source>
</evidence>